<dbReference type="InterPro" id="IPR027417">
    <property type="entry name" value="P-loop_NTPase"/>
</dbReference>
<gene>
    <name evidence="1" type="ORF">CY34DRAFT_18273</name>
</gene>
<sequence>MDKDTKDLLRALVDNTGCSVGGLEPAEFDEEQVFLLKGPPGTGRMTTVHAVCDLLKGPLLSITITADDFLYDLVNLLSDIALRVSAVVPAFFSIGISRERRLAVQAMHLSNGLPDPIGLWIGHLLWDSILLSVTLATK</sequence>
<reference evidence="1 2" key="1">
    <citation type="submission" date="2014-04" db="EMBL/GenBank/DDBJ databases">
        <authorList>
            <consortium name="DOE Joint Genome Institute"/>
            <person name="Kuo A."/>
            <person name="Ruytinx J."/>
            <person name="Rineau F."/>
            <person name="Colpaert J."/>
            <person name="Kohler A."/>
            <person name="Nagy L.G."/>
            <person name="Floudas D."/>
            <person name="Copeland A."/>
            <person name="Barry K.W."/>
            <person name="Cichocki N."/>
            <person name="Veneault-Fourrey C."/>
            <person name="LaButti K."/>
            <person name="Lindquist E.A."/>
            <person name="Lipzen A."/>
            <person name="Lundell T."/>
            <person name="Morin E."/>
            <person name="Murat C."/>
            <person name="Sun H."/>
            <person name="Tunlid A."/>
            <person name="Henrissat B."/>
            <person name="Grigoriev I.V."/>
            <person name="Hibbett D.S."/>
            <person name="Martin F."/>
            <person name="Nordberg H.P."/>
            <person name="Cantor M.N."/>
            <person name="Hua S.X."/>
        </authorList>
    </citation>
    <scope>NUCLEOTIDE SEQUENCE [LARGE SCALE GENOMIC DNA]</scope>
    <source>
        <strain evidence="1 2">UH-Slu-Lm8-n1</strain>
    </source>
</reference>
<dbReference type="EMBL" id="KN835910">
    <property type="protein sequence ID" value="KIK33595.1"/>
    <property type="molecule type" value="Genomic_DNA"/>
</dbReference>
<dbReference type="Proteomes" id="UP000054485">
    <property type="component" value="Unassembled WGS sequence"/>
</dbReference>
<dbReference type="AlphaFoldDB" id="A0A0C9Z7U6"/>
<evidence type="ECO:0000313" key="1">
    <source>
        <dbReference type="EMBL" id="KIK33595.1"/>
    </source>
</evidence>
<dbReference type="STRING" id="930992.A0A0C9Z7U6"/>
<organism evidence="1 2">
    <name type="scientific">Suillus luteus UH-Slu-Lm8-n1</name>
    <dbReference type="NCBI Taxonomy" id="930992"/>
    <lineage>
        <taxon>Eukaryota</taxon>
        <taxon>Fungi</taxon>
        <taxon>Dikarya</taxon>
        <taxon>Basidiomycota</taxon>
        <taxon>Agaricomycotina</taxon>
        <taxon>Agaricomycetes</taxon>
        <taxon>Agaricomycetidae</taxon>
        <taxon>Boletales</taxon>
        <taxon>Suillineae</taxon>
        <taxon>Suillaceae</taxon>
        <taxon>Suillus</taxon>
    </lineage>
</organism>
<dbReference type="SUPFAM" id="SSF52540">
    <property type="entry name" value="P-loop containing nucleoside triphosphate hydrolases"/>
    <property type="match status" value="1"/>
</dbReference>
<proteinExistence type="predicted"/>
<reference evidence="2" key="2">
    <citation type="submission" date="2015-01" db="EMBL/GenBank/DDBJ databases">
        <title>Evolutionary Origins and Diversification of the Mycorrhizal Mutualists.</title>
        <authorList>
            <consortium name="DOE Joint Genome Institute"/>
            <consortium name="Mycorrhizal Genomics Consortium"/>
            <person name="Kohler A."/>
            <person name="Kuo A."/>
            <person name="Nagy L.G."/>
            <person name="Floudas D."/>
            <person name="Copeland A."/>
            <person name="Barry K.W."/>
            <person name="Cichocki N."/>
            <person name="Veneault-Fourrey C."/>
            <person name="LaButti K."/>
            <person name="Lindquist E.A."/>
            <person name="Lipzen A."/>
            <person name="Lundell T."/>
            <person name="Morin E."/>
            <person name="Murat C."/>
            <person name="Riley R."/>
            <person name="Ohm R."/>
            <person name="Sun H."/>
            <person name="Tunlid A."/>
            <person name="Henrissat B."/>
            <person name="Grigoriev I.V."/>
            <person name="Hibbett D.S."/>
            <person name="Martin F."/>
        </authorList>
    </citation>
    <scope>NUCLEOTIDE SEQUENCE [LARGE SCALE GENOMIC DNA]</scope>
    <source>
        <strain evidence="2">UH-Slu-Lm8-n1</strain>
    </source>
</reference>
<accession>A0A0C9Z7U6</accession>
<protein>
    <submittedName>
        <fullName evidence="1">Uncharacterized protein</fullName>
    </submittedName>
</protein>
<name>A0A0C9Z7U6_9AGAM</name>
<evidence type="ECO:0000313" key="2">
    <source>
        <dbReference type="Proteomes" id="UP000054485"/>
    </source>
</evidence>
<dbReference type="OrthoDB" id="10597815at2759"/>
<dbReference type="InParanoid" id="A0A0C9Z7U6"/>
<keyword evidence="2" id="KW-1185">Reference proteome</keyword>
<dbReference type="HOGENOM" id="CLU_1856638_0_0_1"/>